<feature type="compositionally biased region" description="Basic and acidic residues" evidence="2">
    <location>
        <begin position="371"/>
        <end position="382"/>
    </location>
</feature>
<sequence length="433" mass="49968">MEYQRVPLMLVIGLLVLTHAVDAESSARDELIKIKEKLEKNSEHLSTVINGRDILSKRVKDVTNLVKGILSRSEAENPWEIREIERVENDIYLWLRQTYLRVASTSREVKAMLTDIENALSGNAGDIIMTITNRAKQFLDRNNTILERIEKDKYILNYKFRLLRWLETLTKSNAVKRVWYPHKPVYSESKELTINDISEILFDMEISISQKQLEKVPGTLKTALEDDLKEMNFTREKFENAMDRAKRIEAESLDIVNNAPSTALERIHRQIAGQYHELRLRYRDNMARVIPATIDLEGHLKMIRQCIPEEESGKKLNKQCIRICRRAALSLHNSTTFPTAHYVKEVEDAIGEMKELIERVRKESAVAQNGPDDKAISRHHASELPTGPLQDEPDKVGNDEETDNDGIQYENGIYTRGVYLVTFIILLITYHGE</sequence>
<keyword evidence="1" id="KW-0175">Coiled coil</keyword>
<feature type="signal peptide" evidence="3">
    <location>
        <begin position="1"/>
        <end position="23"/>
    </location>
</feature>
<protein>
    <submittedName>
        <fullName evidence="4">Signal peptide containing protein</fullName>
    </submittedName>
</protein>
<evidence type="ECO:0000256" key="3">
    <source>
        <dbReference type="SAM" id="SignalP"/>
    </source>
</evidence>
<feature type="region of interest" description="Disordered" evidence="2">
    <location>
        <begin position="367"/>
        <end position="405"/>
    </location>
</feature>
<evidence type="ECO:0000313" key="5">
    <source>
        <dbReference type="Proteomes" id="UP000031512"/>
    </source>
</evidence>
<proteinExistence type="predicted"/>
<gene>
    <name evidence="4" type="ORF">BEWA_036380</name>
</gene>
<dbReference type="GeneID" id="15806525"/>
<dbReference type="Proteomes" id="UP000031512">
    <property type="component" value="Unassembled WGS sequence"/>
</dbReference>
<dbReference type="VEuPathDB" id="PiroplasmaDB:BEWA_036380"/>
<evidence type="ECO:0000313" key="4">
    <source>
        <dbReference type="EMBL" id="EKX73602.1"/>
    </source>
</evidence>
<reference evidence="4 5" key="1">
    <citation type="journal article" date="2012" name="BMC Genomics">
        <title>Comparative genomic analysis and phylogenetic position of Theileria equi.</title>
        <authorList>
            <person name="Kappmeyer L.S."/>
            <person name="Thiagarajan M."/>
            <person name="Herndon D.R."/>
            <person name="Ramsay J.D."/>
            <person name="Caler E."/>
            <person name="Djikeng A."/>
            <person name="Gillespie J.J."/>
            <person name="Lau A.O."/>
            <person name="Roalson E.H."/>
            <person name="Silva J.C."/>
            <person name="Silva M.G."/>
            <person name="Suarez C.E."/>
            <person name="Ueti M.W."/>
            <person name="Nene V.M."/>
            <person name="Mealey R.H."/>
            <person name="Knowles D.P."/>
            <person name="Brayton K.A."/>
        </authorList>
    </citation>
    <scope>NUCLEOTIDE SEQUENCE [LARGE SCALE GENOMIC DNA]</scope>
    <source>
        <strain evidence="4 5">WA</strain>
    </source>
</reference>
<name>L1LDS9_THEEQ</name>
<dbReference type="KEGG" id="beq:BEWA_036380"/>
<keyword evidence="5" id="KW-1185">Reference proteome</keyword>
<dbReference type="AlphaFoldDB" id="L1LDS9"/>
<dbReference type="RefSeq" id="XP_004833054.1">
    <property type="nucleotide sequence ID" value="XM_004832997.1"/>
</dbReference>
<keyword evidence="3" id="KW-0732">Signal</keyword>
<accession>L1LDS9</accession>
<evidence type="ECO:0000256" key="1">
    <source>
        <dbReference type="SAM" id="Coils"/>
    </source>
</evidence>
<comment type="caution">
    <text evidence="4">The sequence shown here is derived from an EMBL/GenBank/DDBJ whole genome shotgun (WGS) entry which is preliminary data.</text>
</comment>
<organism evidence="4 5">
    <name type="scientific">Theileria equi strain WA</name>
    <dbReference type="NCBI Taxonomy" id="1537102"/>
    <lineage>
        <taxon>Eukaryota</taxon>
        <taxon>Sar</taxon>
        <taxon>Alveolata</taxon>
        <taxon>Apicomplexa</taxon>
        <taxon>Aconoidasida</taxon>
        <taxon>Piroplasmida</taxon>
        <taxon>Theileriidae</taxon>
        <taxon>Theileria</taxon>
    </lineage>
</organism>
<feature type="chain" id="PRO_5003953136" evidence="3">
    <location>
        <begin position="24"/>
        <end position="433"/>
    </location>
</feature>
<dbReference type="EMBL" id="ACOU01000002">
    <property type="protein sequence ID" value="EKX73602.1"/>
    <property type="molecule type" value="Genomic_DNA"/>
</dbReference>
<feature type="coiled-coil region" evidence="1">
    <location>
        <begin position="221"/>
        <end position="251"/>
    </location>
</feature>
<evidence type="ECO:0000256" key="2">
    <source>
        <dbReference type="SAM" id="MobiDB-lite"/>
    </source>
</evidence>